<dbReference type="EMBL" id="QAYE01000021">
    <property type="protein sequence ID" value="PTW43450.1"/>
    <property type="molecule type" value="Genomic_DNA"/>
</dbReference>
<dbReference type="GeneID" id="91007904"/>
<organism evidence="1 2">
    <name type="scientific">Sphingomonas faeni</name>
    <dbReference type="NCBI Taxonomy" id="185950"/>
    <lineage>
        <taxon>Bacteria</taxon>
        <taxon>Pseudomonadati</taxon>
        <taxon>Pseudomonadota</taxon>
        <taxon>Alphaproteobacteria</taxon>
        <taxon>Sphingomonadales</taxon>
        <taxon>Sphingomonadaceae</taxon>
        <taxon>Sphingomonas</taxon>
    </lineage>
</organism>
<dbReference type="AlphaFoldDB" id="A0A2T5TVZ7"/>
<protein>
    <submittedName>
        <fullName evidence="1">Uncharacterized protein</fullName>
    </submittedName>
</protein>
<proteinExistence type="predicted"/>
<sequence length="195" mass="22245">MTGQSDQRDSDSRQKLLRLMMSALDFRHALSAATFLLEDVDWTKSYRSEELRRFKCYETTMVVSYARPFTQARGHGAPFGWKLIKPAFQINEAEAALHSRLMDSRNRLHAHSDGYTTLIRPEIWRSDLPNGSTFDFLAIMGGEQLVFAENDVEAIHAFLWKLRHHVDNAVQSYPAPRDGIPIVVADMFGARTEDG</sequence>
<dbReference type="OrthoDB" id="7856302at2"/>
<evidence type="ECO:0000313" key="2">
    <source>
        <dbReference type="Proteomes" id="UP000244013"/>
    </source>
</evidence>
<reference evidence="1 2" key="1">
    <citation type="submission" date="2018-04" db="EMBL/GenBank/DDBJ databases">
        <title>Genomic Encyclopedia of Type Strains, Phase III (KMG-III): the genomes of soil and plant-associated and newly described type strains.</title>
        <authorList>
            <person name="Whitman W."/>
        </authorList>
    </citation>
    <scope>NUCLEOTIDE SEQUENCE [LARGE SCALE GENOMIC DNA]</scope>
    <source>
        <strain evidence="1 2">MA-olki</strain>
    </source>
</reference>
<evidence type="ECO:0000313" key="1">
    <source>
        <dbReference type="EMBL" id="PTW43450.1"/>
    </source>
</evidence>
<name>A0A2T5TVZ7_9SPHN</name>
<accession>A0A2T5TVZ7</accession>
<dbReference type="Proteomes" id="UP000244013">
    <property type="component" value="Unassembled WGS sequence"/>
</dbReference>
<gene>
    <name evidence="1" type="ORF">C8J25_1217</name>
</gene>
<comment type="caution">
    <text evidence="1">The sequence shown here is derived from an EMBL/GenBank/DDBJ whole genome shotgun (WGS) entry which is preliminary data.</text>
</comment>
<dbReference type="RefSeq" id="WP_107956051.1">
    <property type="nucleotide sequence ID" value="NZ_QAYE01000021.1"/>
</dbReference>